<evidence type="ECO:0000256" key="10">
    <source>
        <dbReference type="ARBA" id="ARBA00023170"/>
    </source>
</evidence>
<dbReference type="FunFam" id="1.20.1070.10:FF:000051">
    <property type="entry name" value="Vomeronasal type-1 receptor"/>
    <property type="match status" value="1"/>
</dbReference>
<proteinExistence type="inferred from homology"/>
<evidence type="ECO:0000256" key="12">
    <source>
        <dbReference type="RuleBase" id="RU364061"/>
    </source>
</evidence>
<dbReference type="Gene3D" id="1.20.1070.10">
    <property type="entry name" value="Rhodopsin 7-helix transmembrane proteins"/>
    <property type="match status" value="1"/>
</dbReference>
<dbReference type="PaxDb" id="9986-ENSOCUP00000016259"/>
<keyword evidence="9" id="KW-1015">Disulfide bond</keyword>
<comment type="similarity">
    <text evidence="2 12">Belongs to the G-protein coupled receptor 1 family.</text>
</comment>
<keyword evidence="11 12" id="KW-0807">Transducer</keyword>
<dbReference type="CDD" id="cd13949">
    <property type="entry name" value="7tm_V1R_pheromone"/>
    <property type="match status" value="1"/>
</dbReference>
<keyword evidence="4 12" id="KW-0589">Pheromone response</keyword>
<evidence type="ECO:0000256" key="7">
    <source>
        <dbReference type="ARBA" id="ARBA00023040"/>
    </source>
</evidence>
<dbReference type="GO" id="GO:0019236">
    <property type="term" value="P:response to pheromone"/>
    <property type="evidence" value="ECO:0007669"/>
    <property type="project" value="UniProtKB-KW"/>
</dbReference>
<dbReference type="GeneTree" id="ENSGT01030000234553"/>
<keyword evidence="7 12" id="KW-0297">G-protein coupled receptor</keyword>
<keyword evidence="15" id="KW-1185">Reference proteome</keyword>
<dbReference type="AlphaFoldDB" id="G1TH56"/>
<feature type="transmembrane region" description="Helical" evidence="12">
    <location>
        <begin position="189"/>
        <end position="207"/>
    </location>
</feature>
<evidence type="ECO:0000256" key="4">
    <source>
        <dbReference type="ARBA" id="ARBA00022507"/>
    </source>
</evidence>
<reference evidence="14 15" key="1">
    <citation type="journal article" date="2011" name="Nature">
        <title>A high-resolution map of human evolutionary constraint using 29 mammals.</title>
        <authorList>
            <person name="Lindblad-Toh K."/>
            <person name="Garber M."/>
            <person name="Zuk O."/>
            <person name="Lin M.F."/>
            <person name="Parker B.J."/>
            <person name="Washietl S."/>
            <person name="Kheradpour P."/>
            <person name="Ernst J."/>
            <person name="Jordan G."/>
            <person name="Mauceli E."/>
            <person name="Ward L.D."/>
            <person name="Lowe C.B."/>
            <person name="Holloway A.K."/>
            <person name="Clamp M."/>
            <person name="Gnerre S."/>
            <person name="Alfoldi J."/>
            <person name="Beal K."/>
            <person name="Chang J."/>
            <person name="Clawson H."/>
            <person name="Cuff J."/>
            <person name="Di Palma F."/>
            <person name="Fitzgerald S."/>
            <person name="Flicek P."/>
            <person name="Guttman M."/>
            <person name="Hubisz M.J."/>
            <person name="Jaffe D.B."/>
            <person name="Jungreis I."/>
            <person name="Kent W.J."/>
            <person name="Kostka D."/>
            <person name="Lara M."/>
            <person name="Martins A.L."/>
            <person name="Massingham T."/>
            <person name="Moltke I."/>
            <person name="Raney B.J."/>
            <person name="Rasmussen M.D."/>
            <person name="Robinson J."/>
            <person name="Stark A."/>
            <person name="Vilella A.J."/>
            <person name="Wen J."/>
            <person name="Xie X."/>
            <person name="Zody M.C."/>
            <person name="Baldwin J."/>
            <person name="Bloom T."/>
            <person name="Chin C.W."/>
            <person name="Heiman D."/>
            <person name="Nicol R."/>
            <person name="Nusbaum C."/>
            <person name="Young S."/>
            <person name="Wilkinson J."/>
            <person name="Worley K.C."/>
            <person name="Kovar C.L."/>
            <person name="Muzny D.M."/>
            <person name="Gibbs R.A."/>
            <person name="Cree A."/>
            <person name="Dihn H.H."/>
            <person name="Fowler G."/>
            <person name="Jhangiani S."/>
            <person name="Joshi V."/>
            <person name="Lee S."/>
            <person name="Lewis L.R."/>
            <person name="Nazareth L.V."/>
            <person name="Okwuonu G."/>
            <person name="Santibanez J."/>
            <person name="Warren W.C."/>
            <person name="Mardis E.R."/>
            <person name="Weinstock G.M."/>
            <person name="Wilson R.K."/>
            <person name="Delehaunty K."/>
            <person name="Dooling D."/>
            <person name="Fronik C."/>
            <person name="Fulton L."/>
            <person name="Fulton B."/>
            <person name="Graves T."/>
            <person name="Minx P."/>
            <person name="Sodergren E."/>
            <person name="Birney E."/>
            <person name="Margulies E.H."/>
            <person name="Herrero J."/>
            <person name="Green E.D."/>
            <person name="Haussler D."/>
            <person name="Siepel A."/>
            <person name="Goldman N."/>
            <person name="Pollard K.S."/>
            <person name="Pedersen J.S."/>
            <person name="Lander E.S."/>
            <person name="Kellis M."/>
        </authorList>
    </citation>
    <scope>NUCLEOTIDE SEQUENCE [LARGE SCALE GENOMIC DNA]</scope>
    <source>
        <strain evidence="14 15">Thorbecke inbred</strain>
    </source>
</reference>
<dbReference type="CTD" id="100310992"/>
<dbReference type="InParanoid" id="G1TH56"/>
<dbReference type="HOGENOM" id="CLU_058641_0_0_1"/>
<dbReference type="GeneID" id="100310992"/>
<evidence type="ECO:0000256" key="8">
    <source>
        <dbReference type="ARBA" id="ARBA00023136"/>
    </source>
</evidence>
<dbReference type="InterPro" id="IPR004072">
    <property type="entry name" value="Vmron_rcpt_1"/>
</dbReference>
<dbReference type="EMBL" id="AAGW02056357">
    <property type="status" value="NOT_ANNOTATED_CDS"/>
    <property type="molecule type" value="Genomic_DNA"/>
</dbReference>
<evidence type="ECO:0000256" key="9">
    <source>
        <dbReference type="ARBA" id="ARBA00023157"/>
    </source>
</evidence>
<feature type="transmembrane region" description="Helical" evidence="12">
    <location>
        <begin position="234"/>
        <end position="252"/>
    </location>
</feature>
<feature type="transmembrane region" description="Helical" evidence="12">
    <location>
        <begin position="126"/>
        <end position="151"/>
    </location>
</feature>
<comment type="subcellular location">
    <subcellularLocation>
        <location evidence="1 12">Cell membrane</location>
        <topology evidence="1 12">Multi-pass membrane protein</topology>
    </subcellularLocation>
</comment>
<keyword evidence="10 12" id="KW-0675">Receptor</keyword>
<keyword evidence="6 12" id="KW-1133">Transmembrane helix</keyword>
<reference evidence="14" key="3">
    <citation type="submission" date="2025-09" db="UniProtKB">
        <authorList>
            <consortium name="Ensembl"/>
        </authorList>
    </citation>
    <scope>IDENTIFICATION</scope>
    <source>
        <strain evidence="14">Thorbecke</strain>
    </source>
</reference>
<feature type="transmembrane region" description="Helical" evidence="12">
    <location>
        <begin position="264"/>
        <end position="286"/>
    </location>
</feature>
<dbReference type="PANTHER" id="PTHR24062">
    <property type="entry name" value="VOMERONASAL TYPE-1 RECEPTOR"/>
    <property type="match status" value="1"/>
</dbReference>
<dbReference type="InterPro" id="IPR017452">
    <property type="entry name" value="GPCR_Rhodpsn_7TM"/>
</dbReference>
<evidence type="ECO:0000256" key="11">
    <source>
        <dbReference type="ARBA" id="ARBA00023224"/>
    </source>
</evidence>
<reference evidence="14" key="2">
    <citation type="submission" date="2025-08" db="UniProtKB">
        <authorList>
            <consortium name="Ensembl"/>
        </authorList>
    </citation>
    <scope>IDENTIFICATION</scope>
    <source>
        <strain evidence="14">Thorbecke</strain>
    </source>
</reference>
<dbReference type="Pfam" id="PF03402">
    <property type="entry name" value="V1R"/>
    <property type="match status" value="1"/>
</dbReference>
<evidence type="ECO:0000256" key="5">
    <source>
        <dbReference type="ARBA" id="ARBA00022692"/>
    </source>
</evidence>
<dbReference type="OrthoDB" id="9606139at2759"/>
<keyword evidence="8 12" id="KW-0472">Membrane</keyword>
<dbReference type="PROSITE" id="PS50262">
    <property type="entry name" value="G_PROTEIN_RECEP_F1_2"/>
    <property type="match status" value="1"/>
</dbReference>
<feature type="transmembrane region" description="Helical" evidence="12">
    <location>
        <begin position="45"/>
        <end position="64"/>
    </location>
</feature>
<gene>
    <name evidence="14" type="primary">ORYCUNV1R1524</name>
</gene>
<accession>G1TH56</accession>
<evidence type="ECO:0000256" key="6">
    <source>
        <dbReference type="ARBA" id="ARBA00022989"/>
    </source>
</evidence>
<feature type="domain" description="G-protein coupled receptors family 1 profile" evidence="13">
    <location>
        <begin position="21"/>
        <end position="285"/>
    </location>
</feature>
<name>G1TH56_RABIT</name>
<evidence type="ECO:0000313" key="14">
    <source>
        <dbReference type="Ensembl" id="ENSOCUP00000016259.2"/>
    </source>
</evidence>
<dbReference type="GO" id="GO:0016503">
    <property type="term" value="F:pheromone receptor activity"/>
    <property type="evidence" value="ECO:0007669"/>
    <property type="project" value="InterPro"/>
</dbReference>
<sequence length="311" mass="34756">MFQLIALKNAFYPQAGIGISANSVLLSLHISMFSVGPKPKLTDLTVTHLAVVHIVMLLTMGLLLSKDLWGARDAQSNIWCKVIVFLNKLMRGLSIATTGLLSTLQAITISPSSSWLAQFKCRSPHFLLCFSLFIWALTSCICSNLLLYTVAAPNETQPGLLFLTDHCSFLPMSSVHRALFFTLMTFRDVFFIGLMAVSSGYMTLVLYRHARRSQHLHSLSCSPRSSPEKRATKTILLLVSCFVIGYCVDIIISVSTGTTWTNDPILVCIQILVSHGYCTVSPLVLIRADKHIIEIMQNIWERNSNWLRKFI</sequence>
<dbReference type="RefSeq" id="NP_001160685.1">
    <property type="nucleotide sequence ID" value="NM_001167213.1"/>
</dbReference>
<dbReference type="eggNOG" id="ENOG502SNRJ">
    <property type="taxonomic scope" value="Eukaryota"/>
</dbReference>
<dbReference type="Ensembl" id="ENSOCUT00000027237.2">
    <property type="protein sequence ID" value="ENSOCUP00000016259.2"/>
    <property type="gene ID" value="ENSOCUG00000027158.2"/>
</dbReference>
<organism evidence="14 15">
    <name type="scientific">Oryctolagus cuniculus</name>
    <name type="common">Rabbit</name>
    <dbReference type="NCBI Taxonomy" id="9986"/>
    <lineage>
        <taxon>Eukaryota</taxon>
        <taxon>Metazoa</taxon>
        <taxon>Chordata</taxon>
        <taxon>Craniata</taxon>
        <taxon>Vertebrata</taxon>
        <taxon>Euteleostomi</taxon>
        <taxon>Mammalia</taxon>
        <taxon>Eutheria</taxon>
        <taxon>Euarchontoglires</taxon>
        <taxon>Glires</taxon>
        <taxon>Lagomorpha</taxon>
        <taxon>Leporidae</taxon>
        <taxon>Oryctolagus</taxon>
    </lineage>
</organism>
<dbReference type="GO" id="GO:0005886">
    <property type="term" value="C:plasma membrane"/>
    <property type="evidence" value="ECO:0007669"/>
    <property type="project" value="UniProtKB-SubCell"/>
</dbReference>
<protein>
    <recommendedName>
        <fullName evidence="12">Vomeronasal type-1 receptor</fullName>
    </recommendedName>
</protein>
<dbReference type="SUPFAM" id="SSF81321">
    <property type="entry name" value="Family A G protein-coupled receptor-like"/>
    <property type="match status" value="1"/>
</dbReference>
<dbReference type="PRINTS" id="PR01534">
    <property type="entry name" value="VOMERONASL1R"/>
</dbReference>
<evidence type="ECO:0000259" key="13">
    <source>
        <dbReference type="PROSITE" id="PS50262"/>
    </source>
</evidence>
<dbReference type="KEGG" id="ocu:100310992"/>
<evidence type="ECO:0000256" key="3">
    <source>
        <dbReference type="ARBA" id="ARBA00022475"/>
    </source>
</evidence>
<evidence type="ECO:0000256" key="1">
    <source>
        <dbReference type="ARBA" id="ARBA00004651"/>
    </source>
</evidence>
<evidence type="ECO:0000313" key="15">
    <source>
        <dbReference type="Proteomes" id="UP000001811"/>
    </source>
</evidence>
<feature type="transmembrane region" description="Helical" evidence="12">
    <location>
        <begin position="12"/>
        <end position="33"/>
    </location>
</feature>
<keyword evidence="5 12" id="KW-0812">Transmembrane</keyword>
<evidence type="ECO:0000256" key="2">
    <source>
        <dbReference type="ARBA" id="ARBA00010663"/>
    </source>
</evidence>
<keyword evidence="3 12" id="KW-1003">Cell membrane</keyword>
<dbReference type="Proteomes" id="UP000001811">
    <property type="component" value="Chromosome 9"/>
</dbReference>
<dbReference type="GO" id="GO:0007606">
    <property type="term" value="P:sensory perception of chemical stimulus"/>
    <property type="evidence" value="ECO:0007669"/>
    <property type="project" value="UniProtKB-ARBA"/>
</dbReference>